<evidence type="ECO:0000259" key="8">
    <source>
        <dbReference type="SMART" id="SM00054"/>
    </source>
</evidence>
<dbReference type="EMBL" id="LN609528">
    <property type="protein sequence ID" value="CEF63839.1"/>
    <property type="molecule type" value="Genomic_DNA"/>
</dbReference>
<evidence type="ECO:0000256" key="7">
    <source>
        <dbReference type="SAM" id="Phobius"/>
    </source>
</evidence>
<dbReference type="WBParaSite" id="SRAE_1000209700.1">
    <property type="protein sequence ID" value="SRAE_1000209700.1"/>
    <property type="gene ID" value="WBGene00258709"/>
</dbReference>
<dbReference type="OrthoDB" id="418595at2759"/>
<dbReference type="InterPro" id="IPR002048">
    <property type="entry name" value="EF_hand_dom"/>
</dbReference>
<dbReference type="GO" id="GO:0004252">
    <property type="term" value="F:serine-type endopeptidase activity"/>
    <property type="evidence" value="ECO:0007669"/>
    <property type="project" value="InterPro"/>
</dbReference>
<dbReference type="PANTHER" id="PTHR45840">
    <property type="entry name" value="RHOMBOID-RELATED PROTEIN"/>
    <property type="match status" value="1"/>
</dbReference>
<evidence type="ECO:0000313" key="11">
    <source>
        <dbReference type="WBParaSite" id="SRAE_1000209700.1"/>
    </source>
</evidence>
<feature type="domain" description="EF-hand" evidence="8">
    <location>
        <begin position="31"/>
        <end position="59"/>
    </location>
</feature>
<dbReference type="Gene3D" id="1.10.238.10">
    <property type="entry name" value="EF-hand"/>
    <property type="match status" value="1"/>
</dbReference>
<feature type="transmembrane region" description="Helical" evidence="7">
    <location>
        <begin position="324"/>
        <end position="344"/>
    </location>
</feature>
<evidence type="ECO:0000256" key="5">
    <source>
        <dbReference type="ARBA" id="ARBA00022989"/>
    </source>
</evidence>
<feature type="transmembrane region" description="Helical" evidence="7">
    <location>
        <begin position="171"/>
        <end position="196"/>
    </location>
</feature>
<protein>
    <submittedName>
        <fullName evidence="9">Rhomboid-related protein 2</fullName>
    </submittedName>
</protein>
<feature type="transmembrane region" description="Helical" evidence="7">
    <location>
        <begin position="232"/>
        <end position="254"/>
    </location>
</feature>
<organism evidence="9">
    <name type="scientific">Strongyloides ratti</name>
    <name type="common">Parasitic roundworm</name>
    <dbReference type="NCBI Taxonomy" id="34506"/>
    <lineage>
        <taxon>Eukaryota</taxon>
        <taxon>Metazoa</taxon>
        <taxon>Ecdysozoa</taxon>
        <taxon>Nematoda</taxon>
        <taxon>Chromadorea</taxon>
        <taxon>Rhabditida</taxon>
        <taxon>Tylenchina</taxon>
        <taxon>Panagrolaimomorpha</taxon>
        <taxon>Strongyloidoidea</taxon>
        <taxon>Strongyloididae</taxon>
        <taxon>Strongyloides</taxon>
    </lineage>
</organism>
<dbReference type="OMA" id="WIAVIFY"/>
<evidence type="ECO:0000256" key="2">
    <source>
        <dbReference type="ARBA" id="ARBA00009045"/>
    </source>
</evidence>
<dbReference type="STRING" id="34506.A0A090MWK4"/>
<dbReference type="InterPro" id="IPR018247">
    <property type="entry name" value="EF_Hand_1_Ca_BS"/>
</dbReference>
<feature type="transmembrane region" description="Helical" evidence="7">
    <location>
        <begin position="208"/>
        <end position="226"/>
    </location>
</feature>
<name>A0A090MWK4_STRRB</name>
<keyword evidence="3 7" id="KW-0812">Transmembrane</keyword>
<dbReference type="Gene3D" id="1.20.1540.10">
    <property type="entry name" value="Rhomboid-like"/>
    <property type="match status" value="1"/>
</dbReference>
<dbReference type="SMART" id="SM00054">
    <property type="entry name" value="EFh"/>
    <property type="match status" value="2"/>
</dbReference>
<dbReference type="InterPro" id="IPR011992">
    <property type="entry name" value="EF-hand-dom_pair"/>
</dbReference>
<feature type="domain" description="EF-hand" evidence="8">
    <location>
        <begin position="68"/>
        <end position="96"/>
    </location>
</feature>
<dbReference type="GO" id="GO:0016020">
    <property type="term" value="C:membrane"/>
    <property type="evidence" value="ECO:0007669"/>
    <property type="project" value="UniProtKB-SubCell"/>
</dbReference>
<dbReference type="CTD" id="36376204"/>
<feature type="transmembrane region" description="Helical" evidence="7">
    <location>
        <begin position="128"/>
        <end position="151"/>
    </location>
</feature>
<comment type="similarity">
    <text evidence="2">Belongs to the peptidase S54 family.</text>
</comment>
<feature type="transmembrane region" description="Helical" evidence="7">
    <location>
        <begin position="295"/>
        <end position="312"/>
    </location>
</feature>
<keyword evidence="6 7" id="KW-0472">Membrane</keyword>
<dbReference type="GeneID" id="36376204"/>
<evidence type="ECO:0000313" key="10">
    <source>
        <dbReference type="Proteomes" id="UP000035682"/>
    </source>
</evidence>
<evidence type="ECO:0000256" key="1">
    <source>
        <dbReference type="ARBA" id="ARBA00004141"/>
    </source>
</evidence>
<reference evidence="11" key="2">
    <citation type="submission" date="2020-12" db="UniProtKB">
        <authorList>
            <consortium name="WormBaseParasite"/>
        </authorList>
    </citation>
    <scope>IDENTIFICATION</scope>
</reference>
<dbReference type="CDD" id="cd00051">
    <property type="entry name" value="EFh"/>
    <property type="match status" value="1"/>
</dbReference>
<dbReference type="Pfam" id="PF01694">
    <property type="entry name" value="Rhomboid"/>
    <property type="match status" value="1"/>
</dbReference>
<dbReference type="Pfam" id="PF13499">
    <property type="entry name" value="EF-hand_7"/>
    <property type="match status" value="1"/>
</dbReference>
<dbReference type="GO" id="GO:0005509">
    <property type="term" value="F:calcium ion binding"/>
    <property type="evidence" value="ECO:0007669"/>
    <property type="project" value="InterPro"/>
</dbReference>
<evidence type="ECO:0000256" key="6">
    <source>
        <dbReference type="ARBA" id="ARBA00023136"/>
    </source>
</evidence>
<dbReference type="WormBase" id="SRAE_1000209700">
    <property type="protein sequence ID" value="SRP10734"/>
    <property type="gene ID" value="WBGene00258709"/>
</dbReference>
<evidence type="ECO:0000313" key="9">
    <source>
        <dbReference type="EMBL" id="CEF63839.1"/>
    </source>
</evidence>
<dbReference type="InterPro" id="IPR035952">
    <property type="entry name" value="Rhomboid-like_sf"/>
</dbReference>
<evidence type="ECO:0000256" key="3">
    <source>
        <dbReference type="ARBA" id="ARBA00022692"/>
    </source>
</evidence>
<proteinExistence type="inferred from homology"/>
<evidence type="ECO:0000313" key="12">
    <source>
        <dbReference type="WormBase" id="SRAE_1000209700"/>
    </source>
</evidence>
<dbReference type="RefSeq" id="XP_024503040.1">
    <property type="nucleotide sequence ID" value="XM_024649132.1"/>
</dbReference>
<keyword evidence="5 7" id="KW-1133">Transmembrane helix</keyword>
<reference evidence="9 10" key="1">
    <citation type="submission" date="2014-09" db="EMBL/GenBank/DDBJ databases">
        <authorList>
            <person name="Martin A.A."/>
        </authorList>
    </citation>
    <scope>NUCLEOTIDE SEQUENCE</scope>
    <source>
        <strain evidence="10">ED321</strain>
        <strain evidence="9">ED321 Heterogonic</strain>
    </source>
</reference>
<evidence type="ECO:0000256" key="4">
    <source>
        <dbReference type="ARBA" id="ARBA00022837"/>
    </source>
</evidence>
<dbReference type="Proteomes" id="UP000035682">
    <property type="component" value="Unplaced"/>
</dbReference>
<comment type="subcellular location">
    <subcellularLocation>
        <location evidence="1">Membrane</location>
        <topology evidence="1">Multi-pass membrane protein</topology>
    </subcellularLocation>
</comment>
<keyword evidence="10" id="KW-1185">Reference proteome</keyword>
<keyword evidence="4" id="KW-0106">Calcium</keyword>
<dbReference type="InterPro" id="IPR022764">
    <property type="entry name" value="Peptidase_S54_rhomboid_dom"/>
</dbReference>
<dbReference type="SUPFAM" id="SSF144091">
    <property type="entry name" value="Rhomboid-like"/>
    <property type="match status" value="1"/>
</dbReference>
<accession>A0A090MWK4</accession>
<dbReference type="SUPFAM" id="SSF47473">
    <property type="entry name" value="EF-hand"/>
    <property type="match status" value="1"/>
</dbReference>
<sequence length="358" mass="41530">MASSLMDGGSNEENHIQTFSFEQENTNEKVEWLKIFNDLDKEKTGRIHKRDLQRRLYNKNYLNLKSHQLQTLINSVDQNKDDYIDLFEFCMLMAKAKNDYYKQALFYSSRFVLPPHHNKQKISYLHQYSLCPPPLFIVFICFINIGFFVFYDNQHLSGNPFILLSYPNHDVWRLFTYSLIHSSISHLINNLIILIVFGLPLELVHGSLRLGIIYVIGAIGGGLLHFAYDPKYGLIGCSGAASAIMACHIANLFINWREMELKWFRLAFIILFTLSFVGISIYANVTEPNHGISDMSHLGGAIAGLCMGVLFLKNLRVTNTERIIKWTLFTFHMIFILILFLNFMDVFSFQRHIFKKTE</sequence>
<dbReference type="AlphaFoldDB" id="A0A090MWK4"/>
<dbReference type="PANTHER" id="PTHR45840:SF2">
    <property type="entry name" value="PROTEIN RHOMBOID-RELATED"/>
    <property type="match status" value="1"/>
</dbReference>
<dbReference type="InterPro" id="IPR051739">
    <property type="entry name" value="Rhomboid_IM_Serine_Proteases"/>
</dbReference>
<dbReference type="PROSITE" id="PS00018">
    <property type="entry name" value="EF_HAND_1"/>
    <property type="match status" value="1"/>
</dbReference>
<gene>
    <name evidence="9 11 12" type="ORF">SRAE_1000209700</name>
</gene>
<feature type="transmembrane region" description="Helical" evidence="7">
    <location>
        <begin position="266"/>
        <end position="283"/>
    </location>
</feature>